<reference evidence="1 2" key="1">
    <citation type="submission" date="2020-04" db="EMBL/GenBank/DDBJ databases">
        <authorList>
            <person name="Alioto T."/>
            <person name="Alioto T."/>
            <person name="Gomez Garrido J."/>
        </authorList>
    </citation>
    <scope>NUCLEOTIDE SEQUENCE [LARGE SCALE GENOMIC DNA]</scope>
</reference>
<dbReference type="EMBL" id="CADEPI010000098">
    <property type="protein sequence ID" value="CAB3374438.1"/>
    <property type="molecule type" value="Genomic_DNA"/>
</dbReference>
<name>A0A8S1CUR4_9INSE</name>
<dbReference type="Proteomes" id="UP000494165">
    <property type="component" value="Unassembled WGS sequence"/>
</dbReference>
<organism evidence="1 2">
    <name type="scientific">Cloeon dipterum</name>
    <dbReference type="NCBI Taxonomy" id="197152"/>
    <lineage>
        <taxon>Eukaryota</taxon>
        <taxon>Metazoa</taxon>
        <taxon>Ecdysozoa</taxon>
        <taxon>Arthropoda</taxon>
        <taxon>Hexapoda</taxon>
        <taxon>Insecta</taxon>
        <taxon>Pterygota</taxon>
        <taxon>Palaeoptera</taxon>
        <taxon>Ephemeroptera</taxon>
        <taxon>Pisciforma</taxon>
        <taxon>Baetidae</taxon>
        <taxon>Cloeon</taxon>
    </lineage>
</organism>
<accession>A0A8S1CUR4</accession>
<comment type="caution">
    <text evidence="1">The sequence shown here is derived from an EMBL/GenBank/DDBJ whole genome shotgun (WGS) entry which is preliminary data.</text>
</comment>
<dbReference type="AlphaFoldDB" id="A0A8S1CUR4"/>
<gene>
    <name evidence="1" type="ORF">CLODIP_2_CD16337</name>
</gene>
<evidence type="ECO:0000313" key="2">
    <source>
        <dbReference type="Proteomes" id="UP000494165"/>
    </source>
</evidence>
<protein>
    <submittedName>
        <fullName evidence="1">Uncharacterized protein</fullName>
    </submittedName>
</protein>
<keyword evidence="2" id="KW-1185">Reference proteome</keyword>
<proteinExistence type="predicted"/>
<evidence type="ECO:0000313" key="1">
    <source>
        <dbReference type="EMBL" id="CAB3374438.1"/>
    </source>
</evidence>
<sequence>MSNNLIHHSNEALEWTSNGMIMRGGEGESWFSLGKNKIILPPDTSSILARRSGYVHMLFTGGETRIVLDEDDVLLVRNVFIASGIHV</sequence>